<keyword evidence="3" id="KW-0998">Cell outer membrane</keyword>
<keyword evidence="2" id="KW-0472">Membrane</keyword>
<dbReference type="GO" id="GO:0009279">
    <property type="term" value="C:cell outer membrane"/>
    <property type="evidence" value="ECO:0007669"/>
    <property type="project" value="UniProtKB-SubCell"/>
</dbReference>
<comment type="caution">
    <text evidence="4">The sequence shown here is derived from an EMBL/GenBank/DDBJ whole genome shotgun (WGS) entry which is preliminary data.</text>
</comment>
<gene>
    <name evidence="4" type="ORF">LCGC14_2467930</name>
</gene>
<evidence type="ECO:0008006" key="5">
    <source>
        <dbReference type="Google" id="ProtNLM"/>
    </source>
</evidence>
<proteinExistence type="predicted"/>
<dbReference type="EMBL" id="LAZR01038578">
    <property type="protein sequence ID" value="KKL19194.1"/>
    <property type="molecule type" value="Genomic_DNA"/>
</dbReference>
<organism evidence="4">
    <name type="scientific">marine sediment metagenome</name>
    <dbReference type="NCBI Taxonomy" id="412755"/>
    <lineage>
        <taxon>unclassified sequences</taxon>
        <taxon>metagenomes</taxon>
        <taxon>ecological metagenomes</taxon>
    </lineage>
</organism>
<protein>
    <recommendedName>
        <fullName evidence="5">TonB-dependent receptor-like beta-barrel domain-containing protein</fullName>
    </recommendedName>
</protein>
<reference evidence="4" key="1">
    <citation type="journal article" date="2015" name="Nature">
        <title>Complex archaea that bridge the gap between prokaryotes and eukaryotes.</title>
        <authorList>
            <person name="Spang A."/>
            <person name="Saw J.H."/>
            <person name="Jorgensen S.L."/>
            <person name="Zaremba-Niedzwiedzka K."/>
            <person name="Martijn J."/>
            <person name="Lind A.E."/>
            <person name="van Eijk R."/>
            <person name="Schleper C."/>
            <person name="Guy L."/>
            <person name="Ettema T.J."/>
        </authorList>
    </citation>
    <scope>NUCLEOTIDE SEQUENCE</scope>
</reference>
<dbReference type="InterPro" id="IPR036942">
    <property type="entry name" value="Beta-barrel_TonB_sf"/>
</dbReference>
<dbReference type="AlphaFoldDB" id="A0A0F9BBB0"/>
<feature type="non-terminal residue" evidence="4">
    <location>
        <position position="510"/>
    </location>
</feature>
<accession>A0A0F9BBB0</accession>
<evidence type="ECO:0000256" key="2">
    <source>
        <dbReference type="ARBA" id="ARBA00023136"/>
    </source>
</evidence>
<sequence>RNRVYGNVNLDYKLTDWLSVLGRVGTDYSHEVRKRQYFDGTVDVPAGGNFWQQTRTYNETNADLIFSAAGNVTSDIRLGGSLGGNYRRDTYQWTELSAAELTVPDLFTISNVKGNPSTGMYDREKVTNSVFGTFNFAFKEYLFMDATFRNDWSSTLPKDNWSYFYPSVSLGWIFTETFGMPQNILSFGKIRASWAQVGNDTGPYQIIPTYSGDSPFGNVTPFSFTNELPPLNLLPEQTSSFEVGGDFRFFMNRLGLDITYYNAVTENQIMAVDISRATGFGSMRLNAGEIQNSGVELMLTGKILQSGSGFNWDVRVNWAKNTNKVNKLYTDPQTGQELESLQIASSWGSVTIQAIPGETYGVIKGGAFVRDDNGRIEVRSNGTPARSSTPEIIGNTTPDFIGGVNNIFSYKGLTANVLIDFRKGGDIFSVTHWFGAYAGITAMTVDGDPYIRPAVEGQDIRVGGLIVDGVLADGSENTIVTAAQDYFESYWGLNEPSIIDGGFIKLRELV</sequence>
<dbReference type="Gene3D" id="2.40.170.20">
    <property type="entry name" value="TonB-dependent receptor, beta-barrel domain"/>
    <property type="match status" value="1"/>
</dbReference>
<name>A0A0F9BBB0_9ZZZZ</name>
<comment type="subcellular location">
    <subcellularLocation>
        <location evidence="1">Cell outer membrane</location>
    </subcellularLocation>
</comment>
<evidence type="ECO:0000313" key="4">
    <source>
        <dbReference type="EMBL" id="KKL19194.1"/>
    </source>
</evidence>
<evidence type="ECO:0000256" key="3">
    <source>
        <dbReference type="ARBA" id="ARBA00023237"/>
    </source>
</evidence>
<feature type="non-terminal residue" evidence="4">
    <location>
        <position position="1"/>
    </location>
</feature>
<dbReference type="SUPFAM" id="SSF56935">
    <property type="entry name" value="Porins"/>
    <property type="match status" value="1"/>
</dbReference>
<evidence type="ECO:0000256" key="1">
    <source>
        <dbReference type="ARBA" id="ARBA00004442"/>
    </source>
</evidence>